<evidence type="ECO:0000256" key="32">
    <source>
        <dbReference type="ARBA" id="ARBA00068733"/>
    </source>
</evidence>
<dbReference type="GO" id="GO:0008270">
    <property type="term" value="F:zinc ion binding"/>
    <property type="evidence" value="ECO:0007669"/>
    <property type="project" value="UniProtKB-KW"/>
</dbReference>
<dbReference type="InterPro" id="IPR023696">
    <property type="entry name" value="Ureohydrolase_dom_sf"/>
</dbReference>
<keyword evidence="13" id="KW-0597">Phosphoprotein</keyword>
<dbReference type="Gene3D" id="3.30.40.10">
    <property type="entry name" value="Zinc/RING finger domain, C3HC4 (zinc finger)"/>
    <property type="match status" value="1"/>
</dbReference>
<evidence type="ECO:0000256" key="10">
    <source>
        <dbReference type="ARBA" id="ARBA00022481"/>
    </source>
</evidence>
<evidence type="ECO:0000256" key="15">
    <source>
        <dbReference type="ARBA" id="ARBA00022723"/>
    </source>
</evidence>
<dbReference type="GO" id="GO:0040029">
    <property type="term" value="P:epigenetic regulation of gene expression"/>
    <property type="evidence" value="ECO:0007669"/>
    <property type="project" value="TreeGrafter"/>
</dbReference>
<evidence type="ECO:0000256" key="25">
    <source>
        <dbReference type="ARBA" id="ARBA00023203"/>
    </source>
</evidence>
<dbReference type="Pfam" id="PF00850">
    <property type="entry name" value="Hist_deacetyl"/>
    <property type="match status" value="2"/>
</dbReference>
<evidence type="ECO:0000256" key="33">
    <source>
        <dbReference type="ARBA" id="ARBA00082852"/>
    </source>
</evidence>
<keyword evidence="19" id="KW-0378">Hydrolase</keyword>
<keyword evidence="15" id="KW-0479">Metal-binding</keyword>
<keyword evidence="18" id="KW-0833">Ubl conjugation pathway</keyword>
<dbReference type="FunFam" id="3.40.800.20:FF:000005">
    <property type="entry name" value="histone deacetylase 6"/>
    <property type="match status" value="1"/>
</dbReference>
<dbReference type="GO" id="GO:0051646">
    <property type="term" value="P:mitochondrion localization"/>
    <property type="evidence" value="ECO:0007669"/>
    <property type="project" value="UniProtKB-ARBA"/>
</dbReference>
<dbReference type="GO" id="GO:0006950">
    <property type="term" value="P:response to stress"/>
    <property type="evidence" value="ECO:0007669"/>
    <property type="project" value="UniProtKB-ARBA"/>
</dbReference>
<keyword evidence="24" id="KW-0804">Transcription</keyword>
<evidence type="ECO:0000256" key="9">
    <source>
        <dbReference type="ARBA" id="ARBA00007738"/>
    </source>
</evidence>
<dbReference type="PANTHER" id="PTHR10625">
    <property type="entry name" value="HISTONE DEACETYLASE HDAC1-RELATED"/>
    <property type="match status" value="1"/>
</dbReference>
<keyword evidence="28" id="KW-0966">Cell projection</keyword>
<evidence type="ECO:0000256" key="13">
    <source>
        <dbReference type="ARBA" id="ARBA00022553"/>
    </source>
</evidence>
<evidence type="ECO:0000256" key="31">
    <source>
        <dbReference type="ARBA" id="ARBA00050910"/>
    </source>
</evidence>
<dbReference type="InterPro" id="IPR013083">
    <property type="entry name" value="Znf_RING/FYVE/PHD"/>
</dbReference>
<dbReference type="SUPFAM" id="SSF57850">
    <property type="entry name" value="RING/U-box"/>
    <property type="match status" value="1"/>
</dbReference>
<organism evidence="36 37">
    <name type="scientific">Araneus ventricosus</name>
    <name type="common">Orbweaver spider</name>
    <name type="synonym">Epeira ventricosa</name>
    <dbReference type="NCBI Taxonomy" id="182803"/>
    <lineage>
        <taxon>Eukaryota</taxon>
        <taxon>Metazoa</taxon>
        <taxon>Ecdysozoa</taxon>
        <taxon>Arthropoda</taxon>
        <taxon>Chelicerata</taxon>
        <taxon>Arachnida</taxon>
        <taxon>Araneae</taxon>
        <taxon>Araneomorphae</taxon>
        <taxon>Entelegynae</taxon>
        <taxon>Araneoidea</taxon>
        <taxon>Araneidae</taxon>
        <taxon>Araneus</taxon>
    </lineage>
</organism>
<dbReference type="CDD" id="cd10002">
    <property type="entry name" value="HDAC10_HDAC6-dom1"/>
    <property type="match status" value="1"/>
</dbReference>
<evidence type="ECO:0000256" key="30">
    <source>
        <dbReference type="ARBA" id="ARBA00049136"/>
    </source>
</evidence>
<evidence type="ECO:0000256" key="12">
    <source>
        <dbReference type="ARBA" id="ARBA00022491"/>
    </source>
</evidence>
<keyword evidence="14" id="KW-0808">Transferase</keyword>
<comment type="catalytic activity">
    <reaction evidence="29">
        <text>N(6)-acetyl-L-lysyl-[histone] + H2O = L-lysyl-[histone] + acetate</text>
        <dbReference type="Rhea" id="RHEA:58196"/>
        <dbReference type="Rhea" id="RHEA-COMP:9845"/>
        <dbReference type="Rhea" id="RHEA-COMP:11338"/>
        <dbReference type="ChEBI" id="CHEBI:15377"/>
        <dbReference type="ChEBI" id="CHEBI:29969"/>
        <dbReference type="ChEBI" id="CHEBI:30089"/>
        <dbReference type="ChEBI" id="CHEBI:61930"/>
        <dbReference type="EC" id="3.5.1.98"/>
    </reaction>
</comment>
<dbReference type="GO" id="GO:0141221">
    <property type="term" value="F:histone deacetylase activity, hydrolytic mechanism"/>
    <property type="evidence" value="ECO:0007669"/>
    <property type="project" value="UniProtKB-EC"/>
</dbReference>
<feature type="domain" description="UBP-type" evidence="35">
    <location>
        <begin position="858"/>
        <end position="956"/>
    </location>
</feature>
<reference evidence="36 37" key="1">
    <citation type="journal article" date="2019" name="Sci. Rep.">
        <title>Orb-weaving spider Araneus ventricosus genome elucidates the spidroin gene catalogue.</title>
        <authorList>
            <person name="Kono N."/>
            <person name="Nakamura H."/>
            <person name="Ohtoshi R."/>
            <person name="Moran D.A.P."/>
            <person name="Shinohara A."/>
            <person name="Yoshida Y."/>
            <person name="Fujiwara M."/>
            <person name="Mori M."/>
            <person name="Tomita M."/>
            <person name="Arakawa K."/>
        </authorList>
    </citation>
    <scope>NUCLEOTIDE SEQUENCE [LARGE SCALE GENOMIC DNA]</scope>
</reference>
<dbReference type="GO" id="GO:0016740">
    <property type="term" value="F:transferase activity"/>
    <property type="evidence" value="ECO:0007669"/>
    <property type="project" value="UniProtKB-KW"/>
</dbReference>
<comment type="caution">
    <text evidence="36">The sequence shown here is derived from an EMBL/GenBank/DDBJ whole genome shotgun (WGS) entry which is preliminary data.</text>
</comment>
<evidence type="ECO:0000256" key="29">
    <source>
        <dbReference type="ARBA" id="ARBA00048287"/>
    </source>
</evidence>
<evidence type="ECO:0000256" key="16">
    <source>
        <dbReference type="ARBA" id="ARBA00022737"/>
    </source>
</evidence>
<evidence type="ECO:0000256" key="23">
    <source>
        <dbReference type="ARBA" id="ARBA00023015"/>
    </source>
</evidence>
<keyword evidence="22" id="KW-0156">Chromatin regulator</keyword>
<dbReference type="PROSITE" id="PS50271">
    <property type="entry name" value="ZF_UBP"/>
    <property type="match status" value="1"/>
</dbReference>
<dbReference type="InterPro" id="IPR023801">
    <property type="entry name" value="His_deacetylse_dom"/>
</dbReference>
<keyword evidence="12" id="KW-0678">Repressor</keyword>
<dbReference type="InterPro" id="IPR000286">
    <property type="entry name" value="HDACs"/>
</dbReference>
<evidence type="ECO:0000256" key="5">
    <source>
        <dbReference type="ARBA" id="ARBA00004300"/>
    </source>
</evidence>
<evidence type="ECO:0000256" key="7">
    <source>
        <dbReference type="ARBA" id="ARBA00004489"/>
    </source>
</evidence>
<comment type="cofactor">
    <cofactor evidence="1">
        <name>Zn(2+)</name>
        <dbReference type="ChEBI" id="CHEBI:29105"/>
    </cofactor>
</comment>
<evidence type="ECO:0000256" key="22">
    <source>
        <dbReference type="ARBA" id="ARBA00022853"/>
    </source>
</evidence>
<evidence type="ECO:0000313" key="37">
    <source>
        <dbReference type="Proteomes" id="UP000499080"/>
    </source>
</evidence>
<evidence type="ECO:0000256" key="4">
    <source>
        <dbReference type="ARBA" id="ARBA00004279"/>
    </source>
</evidence>
<dbReference type="InterPro" id="IPR001607">
    <property type="entry name" value="Znf_UBP"/>
</dbReference>
<evidence type="ECO:0000256" key="3">
    <source>
        <dbReference type="ARBA" id="ARBA00004123"/>
    </source>
</evidence>
<dbReference type="GO" id="GO:0005813">
    <property type="term" value="C:centrosome"/>
    <property type="evidence" value="ECO:0007669"/>
    <property type="project" value="UniProtKB-SubCell"/>
</dbReference>
<keyword evidence="20" id="KW-0862">Zinc</keyword>
<keyword evidence="26" id="KW-0206">Cytoskeleton</keyword>
<sequence>MSHILSNEQGSPDRDSKTGLIYDDRMSSHYCLWESEMQERPERYLSPMKKIREYGLLQRCRVLPSKLATEEELRLVHTKEYISEIKNSTSTEDVNEWEKLASKYDGVFFNSHTFECALLAAGCSIELVSAVLQGKINNGFAIVRPPGHHAMVQDACGYCFFNNVAIAAKYALENYNLKRILIVDWDVHHGQATQQIFYDDPRILYFSIHRYENGDFWPNLRESNFDFIGGHSAQGFNINVPLNSCRQGNAEYLAIFNNLLLPVAHEFNPELVLVSSGYDAALGCPEGEMKLTPPVYAHFLNLLSCLAGGKICVLLEGGYCVSSLSESVAFTLKGLLGDPCCSIPPCMGVHESSVETILNVISVHRPFWDSIKLQNVYDSNFDDDGSSKHLVKIKYTKNPQEGLTVYTTKGYCPIQPQSLAAQFEAEIKDIISKIDFSIPKYRTGFIFDSRTTASECNFQNHAETAEHAIGFYNKLQQSGLLSKCVYVQPSQLSETESMQVSNYVDKIRVDCAFTDDISEKLDKEFHMVQFCQKDQWSVISTFERLLQLIDAVVMKKFINGFALIRPAGHYPDSENASGFCTFNSVNVAAKYLITRHKMNKILIVDLDIGRGNSVQNYFYEDNEVLYISLHHHDNEYFPISLEAKEKQVGNNKGKGFNVNIPFSHTICDGDFIAALFHVILPIAYEFCPEFVMLSLGYDDGMHRTHLSPSCLAVITKLLSGLSNGKIVVISETNFCCESAPDTAAHCLSALLNDPCVPLRQLKPTLEGIDTIRNVVKVHKKFWKSLSFDVEVPCNLNSSDLEKQFQNSADSNFIGIRRQSSNPVAIPKIQDETGISLVLEYETHENIPNDAFFCVTPLEYCPHLDLLQPVPNEGLNPRAVCQICKDPNENWVCLHCYQVYCGRFVNQHMVQHGLDMKHYLTLSYSDLSVWCYACDAYIHNNLLVAIKEHACEAKFNPDFRS</sequence>
<comment type="subcellular location">
    <subcellularLocation>
        <location evidence="7">Cell projection</location>
        <location evidence="7">Axon</location>
    </subcellularLocation>
    <subcellularLocation>
        <location evidence="4">Cell projection</location>
        <location evidence="4">Dendrite</location>
    </subcellularLocation>
    <subcellularLocation>
        <location evidence="2">Cytoplasm</location>
        <location evidence="2">Cytoskeleton</location>
        <location evidence="2">Cilium basal body</location>
    </subcellularLocation>
    <subcellularLocation>
        <location evidence="5">Cytoplasm</location>
        <location evidence="5">Cytoskeleton</location>
        <location evidence="5">Microtubule organizing center</location>
        <location evidence="5">Centrosome</location>
    </subcellularLocation>
    <subcellularLocation>
        <location evidence="3">Nucleus</location>
    </subcellularLocation>
    <subcellularLocation>
        <location evidence="6">Perikaryon</location>
    </subcellularLocation>
</comment>
<evidence type="ECO:0000256" key="11">
    <source>
        <dbReference type="ARBA" id="ARBA00022490"/>
    </source>
</evidence>
<protein>
    <recommendedName>
        <fullName evidence="32">Protein deacetylase HDAC6</fullName>
    </recommendedName>
    <alternativeName>
        <fullName evidence="33">Tubulin-lysine deacetylase HDAC6</fullName>
    </alternativeName>
</protein>
<keyword evidence="17 34" id="KW-0863">Zinc-finger</keyword>
<proteinExistence type="inferred from homology"/>
<dbReference type="EMBL" id="BGPR01010538">
    <property type="protein sequence ID" value="GBN46691.1"/>
    <property type="molecule type" value="Genomic_DNA"/>
</dbReference>
<keyword evidence="27" id="KW-0539">Nucleus</keyword>
<evidence type="ECO:0000256" key="8">
    <source>
        <dbReference type="ARBA" id="ARBA00004906"/>
    </source>
</evidence>
<dbReference type="SUPFAM" id="SSF52768">
    <property type="entry name" value="Arginase/deacetylase"/>
    <property type="match status" value="2"/>
</dbReference>
<evidence type="ECO:0000313" key="36">
    <source>
        <dbReference type="EMBL" id="GBN46691.1"/>
    </source>
</evidence>
<dbReference type="OrthoDB" id="424012at2759"/>
<evidence type="ECO:0000259" key="35">
    <source>
        <dbReference type="PROSITE" id="PS50271"/>
    </source>
</evidence>
<keyword evidence="25" id="KW-0009">Actin-binding</keyword>
<keyword evidence="37" id="KW-1185">Reference proteome</keyword>
<dbReference type="GO" id="GO:0032886">
    <property type="term" value="P:regulation of microtubule-based process"/>
    <property type="evidence" value="ECO:0007669"/>
    <property type="project" value="UniProtKB-ARBA"/>
</dbReference>
<evidence type="ECO:0000256" key="1">
    <source>
        <dbReference type="ARBA" id="ARBA00001947"/>
    </source>
</evidence>
<evidence type="ECO:0000256" key="20">
    <source>
        <dbReference type="ARBA" id="ARBA00022833"/>
    </source>
</evidence>
<dbReference type="InterPro" id="IPR037138">
    <property type="entry name" value="His_deacetylse_dom_sf"/>
</dbReference>
<dbReference type="GO" id="GO:0003779">
    <property type="term" value="F:actin binding"/>
    <property type="evidence" value="ECO:0007669"/>
    <property type="project" value="UniProtKB-KW"/>
</dbReference>
<comment type="catalytic activity">
    <reaction evidence="31">
        <text>N(6)-acetyl-L-lysyl-[alpha-tubulin] + H2O = L-lysyl-[alpha-tubulin] + acetate</text>
        <dbReference type="Rhea" id="RHEA:21548"/>
        <dbReference type="Rhea" id="RHEA-COMP:11278"/>
        <dbReference type="Rhea" id="RHEA-COMP:11279"/>
        <dbReference type="ChEBI" id="CHEBI:15377"/>
        <dbReference type="ChEBI" id="CHEBI:29969"/>
        <dbReference type="ChEBI" id="CHEBI:30089"/>
        <dbReference type="ChEBI" id="CHEBI:61930"/>
    </reaction>
    <physiologicalReaction direction="left-to-right" evidence="31">
        <dbReference type="Rhea" id="RHEA:21549"/>
    </physiologicalReaction>
</comment>
<comment type="pathway">
    <text evidence="8">Protein modification; protein ubiquitination.</text>
</comment>
<evidence type="ECO:0000256" key="21">
    <source>
        <dbReference type="ARBA" id="ARBA00022843"/>
    </source>
</evidence>
<evidence type="ECO:0000256" key="18">
    <source>
        <dbReference type="ARBA" id="ARBA00022786"/>
    </source>
</evidence>
<comment type="catalytic activity">
    <reaction evidence="30">
        <text>N(6)-acetyl-L-lysyl-[protein] + H2O = L-lysyl-[protein] + acetate</text>
        <dbReference type="Rhea" id="RHEA:58108"/>
        <dbReference type="Rhea" id="RHEA-COMP:9752"/>
        <dbReference type="Rhea" id="RHEA-COMP:10731"/>
        <dbReference type="ChEBI" id="CHEBI:15377"/>
        <dbReference type="ChEBI" id="CHEBI:29969"/>
        <dbReference type="ChEBI" id="CHEBI:30089"/>
        <dbReference type="ChEBI" id="CHEBI:61930"/>
    </reaction>
    <physiologicalReaction direction="left-to-right" evidence="30">
        <dbReference type="Rhea" id="RHEA:58109"/>
    </physiologicalReaction>
</comment>
<evidence type="ECO:0000256" key="27">
    <source>
        <dbReference type="ARBA" id="ARBA00023242"/>
    </source>
</evidence>
<evidence type="ECO:0000256" key="28">
    <source>
        <dbReference type="ARBA" id="ARBA00023273"/>
    </source>
</evidence>
<gene>
    <name evidence="36" type="primary">hda-6</name>
    <name evidence="36" type="ORF">AVEN_248230_1</name>
</gene>
<dbReference type="Gene3D" id="3.40.800.20">
    <property type="entry name" value="Histone deacetylase domain"/>
    <property type="match status" value="2"/>
</dbReference>
<dbReference type="GO" id="GO:0030424">
    <property type="term" value="C:axon"/>
    <property type="evidence" value="ECO:0007669"/>
    <property type="project" value="UniProtKB-SubCell"/>
</dbReference>
<keyword evidence="16" id="KW-0677">Repeat</keyword>
<dbReference type="SMART" id="SM00290">
    <property type="entry name" value="ZnF_UBP"/>
    <property type="match status" value="1"/>
</dbReference>
<evidence type="ECO:0000256" key="19">
    <source>
        <dbReference type="ARBA" id="ARBA00022801"/>
    </source>
</evidence>
<dbReference type="FunFam" id="3.30.40.10:FF:000342">
    <property type="entry name" value="Histone deacetylase 6"/>
    <property type="match status" value="1"/>
</dbReference>
<keyword evidence="10" id="KW-0488">Methylation</keyword>
<accession>A0A4Y2P5V7</accession>
<keyword evidence="23" id="KW-0805">Transcription regulation</keyword>
<dbReference type="PRINTS" id="PR01270">
    <property type="entry name" value="HDASUPER"/>
</dbReference>
<dbReference type="PANTHER" id="PTHR10625:SF38">
    <property type="entry name" value="HISTONE DEACETYLASE 6, ISOFORM G"/>
    <property type="match status" value="1"/>
</dbReference>
<keyword evidence="11" id="KW-0963">Cytoplasm</keyword>
<dbReference type="GO" id="GO:0043204">
    <property type="term" value="C:perikaryon"/>
    <property type="evidence" value="ECO:0007669"/>
    <property type="project" value="UniProtKB-SubCell"/>
</dbReference>
<dbReference type="GO" id="GO:0030425">
    <property type="term" value="C:dendrite"/>
    <property type="evidence" value="ECO:0007669"/>
    <property type="project" value="UniProtKB-SubCell"/>
</dbReference>
<evidence type="ECO:0000256" key="24">
    <source>
        <dbReference type="ARBA" id="ARBA00023163"/>
    </source>
</evidence>
<evidence type="ECO:0000256" key="6">
    <source>
        <dbReference type="ARBA" id="ARBA00004484"/>
    </source>
</evidence>
<evidence type="ECO:0000256" key="2">
    <source>
        <dbReference type="ARBA" id="ARBA00004120"/>
    </source>
</evidence>
<name>A0A4Y2P5V7_ARAVE</name>
<keyword evidence="21" id="KW-0832">Ubl conjugation</keyword>
<evidence type="ECO:0000256" key="17">
    <source>
        <dbReference type="ARBA" id="ARBA00022771"/>
    </source>
</evidence>
<evidence type="ECO:0000256" key="26">
    <source>
        <dbReference type="ARBA" id="ARBA00023212"/>
    </source>
</evidence>
<dbReference type="AlphaFoldDB" id="A0A4Y2P5V7"/>
<dbReference type="GO" id="GO:0051129">
    <property type="term" value="P:negative regulation of cellular component organization"/>
    <property type="evidence" value="ECO:0007669"/>
    <property type="project" value="UniProtKB-ARBA"/>
</dbReference>
<dbReference type="Proteomes" id="UP000499080">
    <property type="component" value="Unassembled WGS sequence"/>
</dbReference>
<evidence type="ECO:0000256" key="34">
    <source>
        <dbReference type="PROSITE-ProRule" id="PRU00502"/>
    </source>
</evidence>
<dbReference type="GO" id="GO:0000118">
    <property type="term" value="C:histone deacetylase complex"/>
    <property type="evidence" value="ECO:0007669"/>
    <property type="project" value="TreeGrafter"/>
</dbReference>
<comment type="similarity">
    <text evidence="9">Belongs to the histone deacetylase family. HD type 2 subfamily.</text>
</comment>
<dbReference type="Pfam" id="PF02148">
    <property type="entry name" value="zf-UBP"/>
    <property type="match status" value="1"/>
</dbReference>
<evidence type="ECO:0000256" key="14">
    <source>
        <dbReference type="ARBA" id="ARBA00022679"/>
    </source>
</evidence>